<reference evidence="3 4" key="1">
    <citation type="submission" date="2016-04" db="EMBL/GenBank/DDBJ databases">
        <title>Genome analyses suggest a sexual origin of heterokaryosis in a supposedly ancient asexual fungus.</title>
        <authorList>
            <person name="Ropars J."/>
            <person name="Sedzielewska K."/>
            <person name="Noel J."/>
            <person name="Charron P."/>
            <person name="Farinelli L."/>
            <person name="Marton T."/>
            <person name="Kruger M."/>
            <person name="Pelin A."/>
            <person name="Brachmann A."/>
            <person name="Corradi N."/>
        </authorList>
    </citation>
    <scope>NUCLEOTIDE SEQUENCE [LARGE SCALE GENOMIC DNA]</scope>
    <source>
        <strain evidence="3 4">A5</strain>
    </source>
</reference>
<protein>
    <submittedName>
        <fullName evidence="2">Uncharacterized protein</fullName>
    </submittedName>
</protein>
<sequence>MKKIISLLILIVLLISSLSVIESRLDQDEEPFMEFDDNMMLPLIISAGENINEYTISSGGHHHHPKYPKHPKHPKHPKFPGPKRAFAYFPSPPDITKGVVVFWETSKNNTLVYGQFSKGFVEGEEDNYSFKVYKGDQELVDLKPKDDDLDRILKINPNGSTDLFLFVFNDTLISGVGILDTDLVISTSDSLIGKDRIKPLTCW</sequence>
<evidence type="ECO:0000313" key="4">
    <source>
        <dbReference type="Proteomes" id="UP000232722"/>
    </source>
</evidence>
<gene>
    <name evidence="2" type="ORF">CHRIB12_LOCUS14291</name>
    <name evidence="3" type="ORF">RhiirA5_364242</name>
</gene>
<keyword evidence="1" id="KW-0732">Signal</keyword>
<accession>A0A2I1E5L4</accession>
<feature type="chain" id="PRO_5014141800" evidence="1">
    <location>
        <begin position="24"/>
        <end position="203"/>
    </location>
</feature>
<dbReference type="OrthoDB" id="2407119at2759"/>
<evidence type="ECO:0000313" key="3">
    <source>
        <dbReference type="EMBL" id="PKC02298.1"/>
    </source>
</evidence>
<organism evidence="2 5">
    <name type="scientific">Rhizophagus irregularis</name>
    <dbReference type="NCBI Taxonomy" id="588596"/>
    <lineage>
        <taxon>Eukaryota</taxon>
        <taxon>Fungi</taxon>
        <taxon>Fungi incertae sedis</taxon>
        <taxon>Mucoromycota</taxon>
        <taxon>Glomeromycotina</taxon>
        <taxon>Glomeromycetes</taxon>
        <taxon>Glomerales</taxon>
        <taxon>Glomeraceae</taxon>
        <taxon>Rhizophagus</taxon>
    </lineage>
</organism>
<evidence type="ECO:0000313" key="2">
    <source>
        <dbReference type="EMBL" id="CAB5374009.1"/>
    </source>
</evidence>
<feature type="signal peptide" evidence="1">
    <location>
        <begin position="1"/>
        <end position="23"/>
    </location>
</feature>
<comment type="caution">
    <text evidence="2">The sequence shown here is derived from an EMBL/GenBank/DDBJ whole genome shotgun (WGS) entry which is preliminary data.</text>
</comment>
<dbReference type="Proteomes" id="UP000232722">
    <property type="component" value="Unassembled WGS sequence"/>
</dbReference>
<dbReference type="AlphaFoldDB" id="A0A2I1E5L4"/>
<reference evidence="3 4" key="2">
    <citation type="submission" date="2017-09" db="EMBL/GenBank/DDBJ databases">
        <title>Extensive intraspecific genome diversity in a model arbuscular mycorrhizal fungus.</title>
        <authorList>
            <person name="Chen E.C."/>
            <person name="Morin E."/>
            <person name="Beaudet D."/>
            <person name="Noel J."/>
            <person name="Ndikumana S."/>
            <person name="Charron P."/>
            <person name="St-Onge C."/>
            <person name="Giorgi J."/>
            <person name="Grigoriev I.V."/>
            <person name="Roux C."/>
            <person name="Martin F.M."/>
            <person name="Corradi N."/>
        </authorList>
    </citation>
    <scope>NUCLEOTIDE SEQUENCE [LARGE SCALE GENOMIC DNA]</scope>
    <source>
        <strain evidence="3 4">A5</strain>
    </source>
</reference>
<name>A0A2I1E5L4_9GLOM</name>
<dbReference type="Proteomes" id="UP000684084">
    <property type="component" value="Unassembled WGS sequence"/>
</dbReference>
<dbReference type="EMBL" id="LLXJ01001409">
    <property type="protein sequence ID" value="PKC02298.1"/>
    <property type="molecule type" value="Genomic_DNA"/>
</dbReference>
<dbReference type="VEuPathDB" id="FungiDB:RhiirA1_427485"/>
<dbReference type="VEuPathDB" id="FungiDB:FUN_018760"/>
<evidence type="ECO:0000256" key="1">
    <source>
        <dbReference type="SAM" id="SignalP"/>
    </source>
</evidence>
<dbReference type="VEuPathDB" id="FungiDB:RhiirFUN_015180"/>
<proteinExistence type="predicted"/>
<evidence type="ECO:0000313" key="5">
    <source>
        <dbReference type="Proteomes" id="UP000684084"/>
    </source>
</evidence>
<dbReference type="EMBL" id="CAGKOT010000032">
    <property type="protein sequence ID" value="CAB5374009.1"/>
    <property type="molecule type" value="Genomic_DNA"/>
</dbReference>
<reference evidence="2" key="3">
    <citation type="submission" date="2020-05" db="EMBL/GenBank/DDBJ databases">
        <authorList>
            <person name="Rincon C."/>
            <person name="Sanders R I."/>
            <person name="Robbins C."/>
            <person name="Chaturvedi A."/>
        </authorList>
    </citation>
    <scope>NUCLEOTIDE SEQUENCE</scope>
    <source>
        <strain evidence="2">CHB12</strain>
    </source>
</reference>